<proteinExistence type="predicted"/>
<keyword evidence="2" id="KW-1185">Reference proteome</keyword>
<reference evidence="1" key="2">
    <citation type="submission" date="2025-09" db="UniProtKB">
        <authorList>
            <consortium name="EnsemblPlants"/>
        </authorList>
    </citation>
    <scope>IDENTIFICATION</scope>
</reference>
<sequence length="269" mass="29999">MYATWPLSLFQSNPEAAVWPPPDGGNSGYLVVKDTSDDSVDEGACCMGIGSRSHVQSLPFPQNRVFTVGDTDGDGEKNATNTVLFVPVLDQPLASNRYYAVIASGRRKGLVRACSREEDMTPCCFGMHVNDVEPRPFDPADIYQQIEIVQRRRGQFTARAVAPDGFPYRLYRSKYWHALTQATQEVSSSGSGYGNGYVWFRSPATGQRVGVSTAVWERMRWEQYMGGWVDEETGWVSGRLVLVERFVVKRTDGSVAMAFEFVHINKITA</sequence>
<evidence type="ECO:0000313" key="2">
    <source>
        <dbReference type="Proteomes" id="UP001732700"/>
    </source>
</evidence>
<reference evidence="1" key="1">
    <citation type="submission" date="2021-05" db="EMBL/GenBank/DDBJ databases">
        <authorList>
            <person name="Scholz U."/>
            <person name="Mascher M."/>
            <person name="Fiebig A."/>
        </authorList>
    </citation>
    <scope>NUCLEOTIDE SEQUENCE [LARGE SCALE GENOMIC DNA]</scope>
</reference>
<accession>A0ACD5U3E2</accession>
<dbReference type="EnsemblPlants" id="AVESA.00010b.r2.1DG0169990.1">
    <property type="protein sequence ID" value="AVESA.00010b.r2.1DG0169990.1.CDS"/>
    <property type="gene ID" value="AVESA.00010b.r2.1DG0169990"/>
</dbReference>
<organism evidence="1 2">
    <name type="scientific">Avena sativa</name>
    <name type="common">Oat</name>
    <dbReference type="NCBI Taxonomy" id="4498"/>
    <lineage>
        <taxon>Eukaryota</taxon>
        <taxon>Viridiplantae</taxon>
        <taxon>Streptophyta</taxon>
        <taxon>Embryophyta</taxon>
        <taxon>Tracheophyta</taxon>
        <taxon>Spermatophyta</taxon>
        <taxon>Magnoliopsida</taxon>
        <taxon>Liliopsida</taxon>
        <taxon>Poales</taxon>
        <taxon>Poaceae</taxon>
        <taxon>BOP clade</taxon>
        <taxon>Pooideae</taxon>
        <taxon>Poodae</taxon>
        <taxon>Poeae</taxon>
        <taxon>Poeae Chloroplast Group 1 (Aveneae type)</taxon>
        <taxon>Aveninae</taxon>
        <taxon>Avena</taxon>
    </lineage>
</organism>
<name>A0ACD5U3E2_AVESA</name>
<evidence type="ECO:0000313" key="1">
    <source>
        <dbReference type="EnsemblPlants" id="AVESA.00010b.r2.1DG0169990.1.CDS"/>
    </source>
</evidence>
<protein>
    <submittedName>
        <fullName evidence="1">Uncharacterized protein</fullName>
    </submittedName>
</protein>
<dbReference type="Proteomes" id="UP001732700">
    <property type="component" value="Chromosome 1D"/>
</dbReference>